<comment type="caution">
    <text evidence="2">The sequence shown here is derived from an EMBL/GenBank/DDBJ whole genome shotgun (WGS) entry which is preliminary data.</text>
</comment>
<evidence type="ECO:0000313" key="3">
    <source>
        <dbReference type="Proteomes" id="UP000266673"/>
    </source>
</evidence>
<reference evidence="2 3" key="1">
    <citation type="submission" date="2018-06" db="EMBL/GenBank/DDBJ databases">
        <title>Comparative genomics reveals the genomic features of Rhizophagus irregularis, R. cerebriforme, R. diaphanum and Gigaspora rosea, and their symbiotic lifestyle signature.</title>
        <authorList>
            <person name="Morin E."/>
            <person name="San Clemente H."/>
            <person name="Chen E.C.H."/>
            <person name="De La Providencia I."/>
            <person name="Hainaut M."/>
            <person name="Kuo A."/>
            <person name="Kohler A."/>
            <person name="Murat C."/>
            <person name="Tang N."/>
            <person name="Roy S."/>
            <person name="Loubradou J."/>
            <person name="Henrissat B."/>
            <person name="Grigoriev I.V."/>
            <person name="Corradi N."/>
            <person name="Roux C."/>
            <person name="Martin F.M."/>
        </authorList>
    </citation>
    <scope>NUCLEOTIDE SEQUENCE [LARGE SCALE GENOMIC DNA]</scope>
    <source>
        <strain evidence="2 3">DAOM 194757</strain>
    </source>
</reference>
<feature type="region of interest" description="Disordered" evidence="1">
    <location>
        <begin position="174"/>
        <end position="216"/>
    </location>
</feature>
<gene>
    <name evidence="2" type="ORF">C2G38_2234338</name>
</gene>
<sequence length="216" mass="25352">MDKQAAEFQQLVHEVVGGNYIKDVQFYEDLKIVLEILEDLIDRERIMKNSDKNLQNFRNNKETEYLSLYIKQTAPMKKSCLPQVCTSKLSLTKPKLKRPKELKPVNHKIFTEMILDENKTYSYCQQLAEIMDQKSNERKDSNKLKKSFDSETLNYAYKSWLKRVKDFQNEKKKLKEEKLHYNDSKEPRDASCTGSDMGTKAKVDEPENGTTRPIVL</sequence>
<organism evidence="2 3">
    <name type="scientific">Gigaspora rosea</name>
    <dbReference type="NCBI Taxonomy" id="44941"/>
    <lineage>
        <taxon>Eukaryota</taxon>
        <taxon>Fungi</taxon>
        <taxon>Fungi incertae sedis</taxon>
        <taxon>Mucoromycota</taxon>
        <taxon>Glomeromycotina</taxon>
        <taxon>Glomeromycetes</taxon>
        <taxon>Diversisporales</taxon>
        <taxon>Gigasporaceae</taxon>
        <taxon>Gigaspora</taxon>
    </lineage>
</organism>
<protein>
    <submittedName>
        <fullName evidence="2">Uncharacterized protein</fullName>
    </submittedName>
</protein>
<dbReference type="AlphaFoldDB" id="A0A397TUR4"/>
<proteinExistence type="predicted"/>
<dbReference type="EMBL" id="QKWP01004238">
    <property type="protein sequence ID" value="RIB00427.1"/>
    <property type="molecule type" value="Genomic_DNA"/>
</dbReference>
<keyword evidence="3" id="KW-1185">Reference proteome</keyword>
<evidence type="ECO:0000256" key="1">
    <source>
        <dbReference type="SAM" id="MobiDB-lite"/>
    </source>
</evidence>
<evidence type="ECO:0000313" key="2">
    <source>
        <dbReference type="EMBL" id="RIB00427.1"/>
    </source>
</evidence>
<feature type="compositionally biased region" description="Basic and acidic residues" evidence="1">
    <location>
        <begin position="174"/>
        <end position="189"/>
    </location>
</feature>
<name>A0A397TUR4_9GLOM</name>
<accession>A0A397TUR4</accession>
<dbReference type="Proteomes" id="UP000266673">
    <property type="component" value="Unassembled WGS sequence"/>
</dbReference>